<dbReference type="Pfam" id="PF08534">
    <property type="entry name" value="Redoxin"/>
    <property type="match status" value="1"/>
</dbReference>
<name>A0AA36J905_9DINO</name>
<comment type="caution">
    <text evidence="6">The sequence shown here is derived from an EMBL/GenBank/DDBJ whole genome shotgun (WGS) entry which is preliminary data.</text>
</comment>
<keyword evidence="2" id="KW-0575">Peroxidase</keyword>
<reference evidence="6" key="1">
    <citation type="submission" date="2023-08" db="EMBL/GenBank/DDBJ databases">
        <authorList>
            <person name="Chen Y."/>
            <person name="Shah S."/>
            <person name="Dougan E. K."/>
            <person name="Thang M."/>
            <person name="Chan C."/>
        </authorList>
    </citation>
    <scope>NUCLEOTIDE SEQUENCE</scope>
</reference>
<dbReference type="AlphaFoldDB" id="A0AA36J905"/>
<proteinExistence type="inferred from homology"/>
<dbReference type="Proteomes" id="UP001178507">
    <property type="component" value="Unassembled WGS sequence"/>
</dbReference>
<dbReference type="Gene3D" id="3.40.30.10">
    <property type="entry name" value="Glutaredoxin"/>
    <property type="match status" value="2"/>
</dbReference>
<dbReference type="EMBL" id="CAUJNA010003412">
    <property type="protein sequence ID" value="CAJ1401381.1"/>
    <property type="molecule type" value="Genomic_DNA"/>
</dbReference>
<evidence type="ECO:0000256" key="1">
    <source>
        <dbReference type="ARBA" id="ARBA00010505"/>
    </source>
</evidence>
<gene>
    <name evidence="6" type="ORF">EVOR1521_LOCUS24542</name>
</gene>
<accession>A0AA36J905</accession>
<dbReference type="GO" id="GO:0005737">
    <property type="term" value="C:cytoplasm"/>
    <property type="evidence" value="ECO:0007669"/>
    <property type="project" value="TreeGrafter"/>
</dbReference>
<dbReference type="InterPro" id="IPR037944">
    <property type="entry name" value="PRX5-like"/>
</dbReference>
<evidence type="ECO:0000256" key="3">
    <source>
        <dbReference type="ARBA" id="ARBA00022862"/>
    </source>
</evidence>
<keyword evidence="3" id="KW-0049">Antioxidant</keyword>
<dbReference type="GO" id="GO:0042744">
    <property type="term" value="P:hydrogen peroxide catabolic process"/>
    <property type="evidence" value="ECO:0007669"/>
    <property type="project" value="TreeGrafter"/>
</dbReference>
<dbReference type="GO" id="GO:0045454">
    <property type="term" value="P:cell redox homeostasis"/>
    <property type="evidence" value="ECO:0007669"/>
    <property type="project" value="TreeGrafter"/>
</dbReference>
<evidence type="ECO:0000313" key="6">
    <source>
        <dbReference type="EMBL" id="CAJ1401381.1"/>
    </source>
</evidence>
<dbReference type="GO" id="GO:0034599">
    <property type="term" value="P:cellular response to oxidative stress"/>
    <property type="evidence" value="ECO:0007669"/>
    <property type="project" value="InterPro"/>
</dbReference>
<dbReference type="InterPro" id="IPR013740">
    <property type="entry name" value="Redoxin"/>
</dbReference>
<evidence type="ECO:0000256" key="4">
    <source>
        <dbReference type="ARBA" id="ARBA00023002"/>
    </source>
</evidence>
<evidence type="ECO:0000313" key="7">
    <source>
        <dbReference type="Proteomes" id="UP001178507"/>
    </source>
</evidence>
<organism evidence="6 7">
    <name type="scientific">Effrenium voratum</name>
    <dbReference type="NCBI Taxonomy" id="2562239"/>
    <lineage>
        <taxon>Eukaryota</taxon>
        <taxon>Sar</taxon>
        <taxon>Alveolata</taxon>
        <taxon>Dinophyceae</taxon>
        <taxon>Suessiales</taxon>
        <taxon>Symbiodiniaceae</taxon>
        <taxon>Effrenium</taxon>
    </lineage>
</organism>
<dbReference type="InterPro" id="IPR036249">
    <property type="entry name" value="Thioredoxin-like_sf"/>
</dbReference>
<evidence type="ECO:0000256" key="2">
    <source>
        <dbReference type="ARBA" id="ARBA00022559"/>
    </source>
</evidence>
<protein>
    <recommendedName>
        <fullName evidence="5">Redoxin domain-containing protein</fullName>
    </recommendedName>
</protein>
<dbReference type="PANTHER" id="PTHR10430">
    <property type="entry name" value="PEROXIREDOXIN"/>
    <property type="match status" value="1"/>
</dbReference>
<dbReference type="PANTHER" id="PTHR10430:SF16">
    <property type="entry name" value="PEROXIREDOXIN-5, MITOCHONDRIAL"/>
    <property type="match status" value="1"/>
</dbReference>
<feature type="domain" description="Redoxin" evidence="5">
    <location>
        <begin position="14"/>
        <end position="138"/>
    </location>
</feature>
<dbReference type="SUPFAM" id="SSF52833">
    <property type="entry name" value="Thioredoxin-like"/>
    <property type="match status" value="1"/>
</dbReference>
<keyword evidence="7" id="KW-1185">Reference proteome</keyword>
<comment type="similarity">
    <text evidence="1">Belongs to the peroxiredoxin family. Prx5 subfamily.</text>
</comment>
<evidence type="ECO:0000259" key="5">
    <source>
        <dbReference type="Pfam" id="PF08534"/>
    </source>
</evidence>
<keyword evidence="4" id="KW-0560">Oxidoreductase</keyword>
<dbReference type="GO" id="GO:0008379">
    <property type="term" value="F:thioredoxin peroxidase activity"/>
    <property type="evidence" value="ECO:0007669"/>
    <property type="project" value="InterPro"/>
</dbReference>
<sequence length="162" mass="17205">MGNSAPAAKAAIAKGAKIPNIALSKGFPPKKVPLSEIIGGKKVVMVGLPGELKAKGVSDVIVYCVNDTAVMDAWAKDQKVDGSMVSFYGDGASTLTKEIGMELTDEGPVSVLGTPRCKRHAIIADDMEVKEVFVAYSKDCFGFQLVAFWVFFHSSTCDQQTA</sequence>